<dbReference type="EnsemblFungi" id="EJT71831">
    <property type="protein sequence ID" value="EJT71831"/>
    <property type="gene ID" value="GGTG_11084"/>
</dbReference>
<evidence type="ECO:0000313" key="2">
    <source>
        <dbReference type="EnsemblFungi" id="EJT71831"/>
    </source>
</evidence>
<dbReference type="RefSeq" id="XP_009227228.1">
    <property type="nucleotide sequence ID" value="XM_009228964.1"/>
</dbReference>
<protein>
    <submittedName>
        <fullName evidence="1 2">Uncharacterized protein</fullName>
    </submittedName>
</protein>
<name>J3PC61_GAET3</name>
<reference evidence="3" key="1">
    <citation type="submission" date="2010-07" db="EMBL/GenBank/DDBJ databases">
        <title>The genome sequence of Gaeumannomyces graminis var. tritici strain R3-111a-1.</title>
        <authorList>
            <consortium name="The Broad Institute Genome Sequencing Platform"/>
            <person name="Ma L.-J."/>
            <person name="Dead R."/>
            <person name="Young S."/>
            <person name="Zeng Q."/>
            <person name="Koehrsen M."/>
            <person name="Alvarado L."/>
            <person name="Berlin A."/>
            <person name="Chapman S.B."/>
            <person name="Chen Z."/>
            <person name="Freedman E."/>
            <person name="Gellesch M."/>
            <person name="Goldberg J."/>
            <person name="Griggs A."/>
            <person name="Gujja S."/>
            <person name="Heilman E.R."/>
            <person name="Heiman D."/>
            <person name="Hepburn T."/>
            <person name="Howarth C."/>
            <person name="Jen D."/>
            <person name="Larson L."/>
            <person name="Mehta T."/>
            <person name="Neiman D."/>
            <person name="Pearson M."/>
            <person name="Roberts A."/>
            <person name="Saif S."/>
            <person name="Shea T."/>
            <person name="Shenoy N."/>
            <person name="Sisk P."/>
            <person name="Stolte C."/>
            <person name="Sykes S."/>
            <person name="Walk T."/>
            <person name="White J."/>
            <person name="Yandava C."/>
            <person name="Haas B."/>
            <person name="Nusbaum C."/>
            <person name="Birren B."/>
        </authorList>
    </citation>
    <scope>NUCLEOTIDE SEQUENCE [LARGE SCALE GENOMIC DNA]</scope>
    <source>
        <strain evidence="3">R3-111a-1</strain>
    </source>
</reference>
<reference evidence="1" key="2">
    <citation type="submission" date="2010-07" db="EMBL/GenBank/DDBJ databases">
        <authorList>
            <consortium name="The Broad Institute Genome Sequencing Platform"/>
            <consortium name="Broad Institute Genome Sequencing Center for Infectious Disease"/>
            <person name="Ma L.-J."/>
            <person name="Dead R."/>
            <person name="Young S."/>
            <person name="Zeng Q."/>
            <person name="Koehrsen M."/>
            <person name="Alvarado L."/>
            <person name="Berlin A."/>
            <person name="Chapman S.B."/>
            <person name="Chen Z."/>
            <person name="Freedman E."/>
            <person name="Gellesch M."/>
            <person name="Goldberg J."/>
            <person name="Griggs A."/>
            <person name="Gujja S."/>
            <person name="Heilman E.R."/>
            <person name="Heiman D."/>
            <person name="Hepburn T."/>
            <person name="Howarth C."/>
            <person name="Jen D."/>
            <person name="Larson L."/>
            <person name="Mehta T."/>
            <person name="Neiman D."/>
            <person name="Pearson M."/>
            <person name="Roberts A."/>
            <person name="Saif S."/>
            <person name="Shea T."/>
            <person name="Shenoy N."/>
            <person name="Sisk P."/>
            <person name="Stolte C."/>
            <person name="Sykes S."/>
            <person name="Walk T."/>
            <person name="White J."/>
            <person name="Yandava C."/>
            <person name="Haas B."/>
            <person name="Nusbaum C."/>
            <person name="Birren B."/>
        </authorList>
    </citation>
    <scope>NUCLEOTIDE SEQUENCE</scope>
    <source>
        <strain evidence="1">R3-111a-1</strain>
    </source>
</reference>
<reference evidence="1" key="3">
    <citation type="submission" date="2010-09" db="EMBL/GenBank/DDBJ databases">
        <title>Annotation of Gaeumannomyces graminis var. tritici R3-111a-1.</title>
        <authorList>
            <consortium name="The Broad Institute Genome Sequencing Platform"/>
            <person name="Ma L.-J."/>
            <person name="Dead R."/>
            <person name="Young S.K."/>
            <person name="Zeng Q."/>
            <person name="Gargeya S."/>
            <person name="Fitzgerald M."/>
            <person name="Haas B."/>
            <person name="Abouelleil A."/>
            <person name="Alvarado L."/>
            <person name="Arachchi H.M."/>
            <person name="Berlin A."/>
            <person name="Brown A."/>
            <person name="Chapman S.B."/>
            <person name="Chen Z."/>
            <person name="Dunbar C."/>
            <person name="Freedman E."/>
            <person name="Gearin G."/>
            <person name="Gellesch M."/>
            <person name="Goldberg J."/>
            <person name="Griggs A."/>
            <person name="Gujja S."/>
            <person name="Heiman D."/>
            <person name="Howarth C."/>
            <person name="Larson L."/>
            <person name="Lui A."/>
            <person name="MacDonald P.J.P."/>
            <person name="Mehta T."/>
            <person name="Montmayeur A."/>
            <person name="Murphy C."/>
            <person name="Neiman D."/>
            <person name="Pearson M."/>
            <person name="Priest M."/>
            <person name="Roberts A."/>
            <person name="Saif S."/>
            <person name="Shea T."/>
            <person name="Shenoy N."/>
            <person name="Sisk P."/>
            <person name="Stolte C."/>
            <person name="Sykes S."/>
            <person name="Yandava C."/>
            <person name="Wortman J."/>
            <person name="Nusbaum C."/>
            <person name="Birren B."/>
        </authorList>
    </citation>
    <scope>NUCLEOTIDE SEQUENCE</scope>
    <source>
        <strain evidence="1">R3-111a-1</strain>
    </source>
</reference>
<gene>
    <name evidence="2" type="primary">20351542</name>
    <name evidence="1" type="ORF">GGTG_11084</name>
</gene>
<organism evidence="1">
    <name type="scientific">Gaeumannomyces tritici (strain R3-111a-1)</name>
    <name type="common">Wheat and barley take-all root rot fungus</name>
    <name type="synonym">Gaeumannomyces graminis var. tritici</name>
    <dbReference type="NCBI Taxonomy" id="644352"/>
    <lineage>
        <taxon>Eukaryota</taxon>
        <taxon>Fungi</taxon>
        <taxon>Dikarya</taxon>
        <taxon>Ascomycota</taxon>
        <taxon>Pezizomycotina</taxon>
        <taxon>Sordariomycetes</taxon>
        <taxon>Sordariomycetidae</taxon>
        <taxon>Magnaporthales</taxon>
        <taxon>Magnaporthaceae</taxon>
        <taxon>Gaeumannomyces</taxon>
    </lineage>
</organism>
<dbReference type="VEuPathDB" id="FungiDB:GGTG_11084"/>
<evidence type="ECO:0000313" key="3">
    <source>
        <dbReference type="Proteomes" id="UP000006039"/>
    </source>
</evidence>
<reference evidence="2" key="4">
    <citation type="journal article" date="2015" name="G3 (Bethesda)">
        <title>Genome sequences of three phytopathogenic species of the Magnaporthaceae family of fungi.</title>
        <authorList>
            <person name="Okagaki L.H."/>
            <person name="Nunes C.C."/>
            <person name="Sailsbery J."/>
            <person name="Clay B."/>
            <person name="Brown D."/>
            <person name="John T."/>
            <person name="Oh Y."/>
            <person name="Young N."/>
            <person name="Fitzgerald M."/>
            <person name="Haas B.J."/>
            <person name="Zeng Q."/>
            <person name="Young S."/>
            <person name="Adiconis X."/>
            <person name="Fan L."/>
            <person name="Levin J.Z."/>
            <person name="Mitchell T.K."/>
            <person name="Okubara P.A."/>
            <person name="Farman M.L."/>
            <person name="Kohn L.M."/>
            <person name="Birren B."/>
            <person name="Ma L.-J."/>
            <person name="Dean R.A."/>
        </authorList>
    </citation>
    <scope>NUCLEOTIDE SEQUENCE</scope>
    <source>
        <strain evidence="2">R3-111a-1</strain>
    </source>
</reference>
<proteinExistence type="predicted"/>
<dbReference type="HOGENOM" id="CLU_2320534_0_0_1"/>
<dbReference type="GeneID" id="20351542"/>
<reference evidence="2" key="5">
    <citation type="submission" date="2018-04" db="UniProtKB">
        <authorList>
            <consortium name="EnsemblFungi"/>
        </authorList>
    </citation>
    <scope>IDENTIFICATION</scope>
    <source>
        <strain evidence="2">R3-111a-1</strain>
    </source>
</reference>
<accession>J3PC61</accession>
<evidence type="ECO:0000313" key="1">
    <source>
        <dbReference type="EMBL" id="EJT71831.1"/>
    </source>
</evidence>
<dbReference type="AlphaFoldDB" id="J3PC61"/>
<keyword evidence="3" id="KW-1185">Reference proteome</keyword>
<dbReference type="Proteomes" id="UP000006039">
    <property type="component" value="Unassembled WGS sequence"/>
</dbReference>
<dbReference type="EMBL" id="GL385400">
    <property type="protein sequence ID" value="EJT71831.1"/>
    <property type="molecule type" value="Genomic_DNA"/>
</dbReference>
<sequence>MADRFSPRPTFCPTGHACAAAHKMGKESRHVCHCTNEIGVKVLIQPPRRPSHSARGSLCKKGLGDQSCVSPVHVQPTFRQPRKGWWGPLVLVSQPVQPH</sequence>